<accession>A0A859FDD8</accession>
<gene>
    <name evidence="1" type="ORF">FLK61_26045</name>
</gene>
<name>A0A859FDD8_9BACI</name>
<proteinExistence type="predicted"/>
<organism evidence="1 2">
    <name type="scientific">Paenalkalicoccus suaedae</name>
    <dbReference type="NCBI Taxonomy" id="2592382"/>
    <lineage>
        <taxon>Bacteria</taxon>
        <taxon>Bacillati</taxon>
        <taxon>Bacillota</taxon>
        <taxon>Bacilli</taxon>
        <taxon>Bacillales</taxon>
        <taxon>Bacillaceae</taxon>
        <taxon>Paenalkalicoccus</taxon>
    </lineage>
</organism>
<evidence type="ECO:0000313" key="2">
    <source>
        <dbReference type="Proteomes" id="UP000318138"/>
    </source>
</evidence>
<evidence type="ECO:0000313" key="1">
    <source>
        <dbReference type="EMBL" id="QKS70226.1"/>
    </source>
</evidence>
<protein>
    <submittedName>
        <fullName evidence="1">Uncharacterized protein</fullName>
    </submittedName>
</protein>
<dbReference type="KEGG" id="psua:FLK61_26045"/>
<reference evidence="2" key="1">
    <citation type="submission" date="2019-07" db="EMBL/GenBank/DDBJ databases">
        <title>Bacillus alkalisoli sp. nov. isolated from saline soil.</title>
        <authorList>
            <person name="Sun J.-Q."/>
            <person name="Xu L."/>
        </authorList>
    </citation>
    <scope>NUCLEOTIDE SEQUENCE [LARGE SCALE GENOMIC DNA]</scope>
    <source>
        <strain evidence="2">M4U3P1</strain>
    </source>
</reference>
<sequence>MANLRKACIIAELQKMQIYESRDKRSLTALTLEELEVELVRAPEVRELERIKKESTGGVEIG</sequence>
<dbReference type="RefSeq" id="WP_176008266.1">
    <property type="nucleotide sequence ID" value="NZ_CP041372.2"/>
</dbReference>
<dbReference type="EMBL" id="CP041372">
    <property type="protein sequence ID" value="QKS70226.1"/>
    <property type="molecule type" value="Genomic_DNA"/>
</dbReference>
<dbReference type="AlphaFoldDB" id="A0A859FDD8"/>
<dbReference type="Proteomes" id="UP000318138">
    <property type="component" value="Chromosome"/>
</dbReference>
<keyword evidence="2" id="KW-1185">Reference proteome</keyword>